<evidence type="ECO:0000256" key="5">
    <source>
        <dbReference type="ARBA" id="ARBA00022807"/>
    </source>
</evidence>
<evidence type="ECO:0000313" key="7">
    <source>
        <dbReference type="EMBL" id="MDR5876466.1"/>
    </source>
</evidence>
<gene>
    <name evidence="7" type="ORF">QC815_16270</name>
</gene>
<dbReference type="InterPro" id="IPR000064">
    <property type="entry name" value="NLP_P60_dom"/>
</dbReference>
<comment type="similarity">
    <text evidence="1">Belongs to the peptidase C40 family.</text>
</comment>
<dbReference type="Gene3D" id="3.90.1720.10">
    <property type="entry name" value="endopeptidase domain like (from Nostoc punctiforme)"/>
    <property type="match status" value="1"/>
</dbReference>
<keyword evidence="3" id="KW-0732">Signal</keyword>
<reference evidence="7 8" key="1">
    <citation type="submission" date="2023-04" db="EMBL/GenBank/DDBJ databases">
        <title>A long-awaited taxogenomic arrangement of the family Halomonadaceae.</title>
        <authorList>
            <person name="De La Haba R."/>
            <person name="Chuvochina M."/>
            <person name="Wittouck S."/>
            <person name="Arahal D.R."/>
            <person name="Sanchez-Porro C."/>
            <person name="Hugenholtz P."/>
            <person name="Ventosa A."/>
        </authorList>
    </citation>
    <scope>NUCLEOTIDE SEQUENCE [LARGE SCALE GENOMIC DNA]</scope>
    <source>
        <strain evidence="7 8">DSM 18042</strain>
    </source>
</reference>
<evidence type="ECO:0000256" key="4">
    <source>
        <dbReference type="ARBA" id="ARBA00022801"/>
    </source>
</evidence>
<evidence type="ECO:0000313" key="8">
    <source>
        <dbReference type="Proteomes" id="UP001269267"/>
    </source>
</evidence>
<accession>A0ABU1GG64</accession>
<comment type="caution">
    <text evidence="7">The sequence shown here is derived from an EMBL/GenBank/DDBJ whole genome shotgun (WGS) entry which is preliminary data.</text>
</comment>
<feature type="domain" description="NlpC/P60" evidence="6">
    <location>
        <begin position="91"/>
        <end position="212"/>
    </location>
</feature>
<dbReference type="Proteomes" id="UP001269267">
    <property type="component" value="Unassembled WGS sequence"/>
</dbReference>
<protein>
    <submittedName>
        <fullName evidence="7">NlpC/P60 family protein</fullName>
    </submittedName>
</protein>
<dbReference type="PROSITE" id="PS51935">
    <property type="entry name" value="NLPC_P60"/>
    <property type="match status" value="1"/>
</dbReference>
<dbReference type="RefSeq" id="WP_310541002.1">
    <property type="nucleotide sequence ID" value="NZ_JARWAI010000014.1"/>
</dbReference>
<evidence type="ECO:0000256" key="3">
    <source>
        <dbReference type="ARBA" id="ARBA00022729"/>
    </source>
</evidence>
<organism evidence="7 8">
    <name type="scientific">Vreelandella gomseomensis</name>
    <dbReference type="NCBI Taxonomy" id="370766"/>
    <lineage>
        <taxon>Bacteria</taxon>
        <taxon>Pseudomonadati</taxon>
        <taxon>Pseudomonadota</taxon>
        <taxon>Gammaproteobacteria</taxon>
        <taxon>Oceanospirillales</taxon>
        <taxon>Halomonadaceae</taxon>
        <taxon>Vreelandella</taxon>
    </lineage>
</organism>
<keyword evidence="4" id="KW-0378">Hydrolase</keyword>
<evidence type="ECO:0000259" key="6">
    <source>
        <dbReference type="PROSITE" id="PS51935"/>
    </source>
</evidence>
<proteinExistence type="inferred from homology"/>
<dbReference type="InterPro" id="IPR038765">
    <property type="entry name" value="Papain-like_cys_pep_sf"/>
</dbReference>
<dbReference type="PANTHER" id="PTHR47360">
    <property type="entry name" value="MUREIN DD-ENDOPEPTIDASE MEPS/MUREIN LD-CARBOXYPEPTIDASE"/>
    <property type="match status" value="1"/>
</dbReference>
<keyword evidence="2" id="KW-0645">Protease</keyword>
<name>A0ABU1GG64_9GAMM</name>
<evidence type="ECO:0000256" key="2">
    <source>
        <dbReference type="ARBA" id="ARBA00022670"/>
    </source>
</evidence>
<dbReference type="Pfam" id="PF00877">
    <property type="entry name" value="NLPC_P60"/>
    <property type="match status" value="1"/>
</dbReference>
<sequence length="232" mass="25796">MVALPPPAVTAVRVVCRYTCLWRERHAPLALVGCALVVVLSGCASTAPQDDTPDDYFARSMPGLPDDWKSQMSPSDGQYDAFGNWQAAPVEQVREALLAQHEQWVGTPYRLGGTSQRGIDCSALVRNIFRDTFELDLPRSTRGQVHEGRPIDRQSLRAGDLVFFRPPGAYNHVGIYVGDGHFLHASSSKGVIISRLDNVYWNRYYWQSRRPLAPSHLAKLSESQPLSASQSM</sequence>
<evidence type="ECO:0000256" key="1">
    <source>
        <dbReference type="ARBA" id="ARBA00007074"/>
    </source>
</evidence>
<keyword evidence="8" id="KW-1185">Reference proteome</keyword>
<dbReference type="PANTHER" id="PTHR47360:SF1">
    <property type="entry name" value="ENDOPEPTIDASE NLPC-RELATED"/>
    <property type="match status" value="1"/>
</dbReference>
<keyword evidence="5" id="KW-0788">Thiol protease</keyword>
<dbReference type="SUPFAM" id="SSF54001">
    <property type="entry name" value="Cysteine proteinases"/>
    <property type="match status" value="1"/>
</dbReference>
<dbReference type="EMBL" id="JARWAI010000014">
    <property type="protein sequence ID" value="MDR5876466.1"/>
    <property type="molecule type" value="Genomic_DNA"/>
</dbReference>
<dbReference type="InterPro" id="IPR052062">
    <property type="entry name" value="Murein_DD/LD_carboxypeptidase"/>
</dbReference>